<dbReference type="PANTHER" id="PTHR46513">
    <property type="entry name" value="VITELLOGENIN RECEPTOR-LIKE PROTEIN-RELATED-RELATED"/>
    <property type="match status" value="1"/>
</dbReference>
<accession>A0AAD9L5S7</accession>
<feature type="compositionally biased region" description="Basic and acidic residues" evidence="1">
    <location>
        <begin position="307"/>
        <end position="319"/>
    </location>
</feature>
<dbReference type="PANTHER" id="PTHR46513:SF13">
    <property type="entry name" value="EGF-LIKE DOMAIN-CONTAINING PROTEIN"/>
    <property type="match status" value="1"/>
</dbReference>
<protein>
    <recommendedName>
        <fullName evidence="4">Low-density lipoprotein receptor repeat class B</fullName>
    </recommendedName>
</protein>
<dbReference type="SUPFAM" id="SSF63825">
    <property type="entry name" value="YWTD domain"/>
    <property type="match status" value="1"/>
</dbReference>
<dbReference type="InterPro" id="IPR011042">
    <property type="entry name" value="6-blade_b-propeller_TolB-like"/>
</dbReference>
<organism evidence="2 3">
    <name type="scientific">Ridgeia piscesae</name>
    <name type="common">Tubeworm</name>
    <dbReference type="NCBI Taxonomy" id="27915"/>
    <lineage>
        <taxon>Eukaryota</taxon>
        <taxon>Metazoa</taxon>
        <taxon>Spiralia</taxon>
        <taxon>Lophotrochozoa</taxon>
        <taxon>Annelida</taxon>
        <taxon>Polychaeta</taxon>
        <taxon>Sedentaria</taxon>
        <taxon>Canalipalpata</taxon>
        <taxon>Sabellida</taxon>
        <taxon>Siboglinidae</taxon>
        <taxon>Ridgeia</taxon>
    </lineage>
</organism>
<dbReference type="AlphaFoldDB" id="A0AAD9L5S7"/>
<dbReference type="InterPro" id="IPR050778">
    <property type="entry name" value="Cueball_EGF_LRP_Nidogen"/>
</dbReference>
<dbReference type="GO" id="GO:0042813">
    <property type="term" value="F:Wnt receptor activity"/>
    <property type="evidence" value="ECO:0007669"/>
    <property type="project" value="TreeGrafter"/>
</dbReference>
<name>A0AAD9L5S7_RIDPI</name>
<dbReference type="Gene3D" id="2.120.10.30">
    <property type="entry name" value="TolB, C-terminal domain"/>
    <property type="match status" value="1"/>
</dbReference>
<dbReference type="InterPro" id="IPR000033">
    <property type="entry name" value="LDLR_classB_rpt"/>
</dbReference>
<feature type="region of interest" description="Disordered" evidence="1">
    <location>
        <begin position="299"/>
        <end position="319"/>
    </location>
</feature>
<dbReference type="SMART" id="SM00135">
    <property type="entry name" value="LY"/>
    <property type="match status" value="4"/>
</dbReference>
<gene>
    <name evidence="2" type="ORF">NP493_299g02011</name>
</gene>
<evidence type="ECO:0008006" key="4">
    <source>
        <dbReference type="Google" id="ProtNLM"/>
    </source>
</evidence>
<evidence type="ECO:0000256" key="1">
    <source>
        <dbReference type="SAM" id="MobiDB-lite"/>
    </source>
</evidence>
<keyword evidence="3" id="KW-1185">Reference proteome</keyword>
<reference evidence="2" key="1">
    <citation type="journal article" date="2023" name="Mol. Biol. Evol.">
        <title>Third-Generation Sequencing Reveals the Adaptive Role of the Epigenome in Three Deep-Sea Polychaetes.</title>
        <authorList>
            <person name="Perez M."/>
            <person name="Aroh O."/>
            <person name="Sun Y."/>
            <person name="Lan Y."/>
            <person name="Juniper S.K."/>
            <person name="Young C.R."/>
            <person name="Angers B."/>
            <person name="Qian P.Y."/>
        </authorList>
    </citation>
    <scope>NUCLEOTIDE SEQUENCE</scope>
    <source>
        <strain evidence="2">R07B-5</strain>
    </source>
</reference>
<dbReference type="GO" id="GO:0017147">
    <property type="term" value="F:Wnt-protein binding"/>
    <property type="evidence" value="ECO:0007669"/>
    <property type="project" value="TreeGrafter"/>
</dbReference>
<comment type="caution">
    <text evidence="2">The sequence shown here is derived from an EMBL/GenBank/DDBJ whole genome shotgun (WGS) entry which is preliminary data.</text>
</comment>
<evidence type="ECO:0000313" key="2">
    <source>
        <dbReference type="EMBL" id="KAK2183702.1"/>
    </source>
</evidence>
<dbReference type="GO" id="GO:0060070">
    <property type="term" value="P:canonical Wnt signaling pathway"/>
    <property type="evidence" value="ECO:0007669"/>
    <property type="project" value="TreeGrafter"/>
</dbReference>
<sequence>MYAPEKQKPDAEAPCAMHNCSHLCVPVQKPNGFIAQCLCRDEYTLSTDGTCKPTPTSKGAMYVYALVDRICAMPIKKLMKKNLKEIPDSFCFFNHSSKGYKFRAVDFNYREGEIYFSEFGTSVKTIRRARLEKKSVNSVLVYGTGDVRGLVVDWMTSNMYWTDATAGAIWVSRLGGQYMRKIVTDISNPGAVALDMQTKRLLWTESRDNQSRIMVAKLDGSQPSTFVSVTINGSNSTFTSLTVDYVEERIYWVDPSGNSIWSASLIDGSGQKKQDLVTRPGKIYGVTVMQDFVGFTESSTSGSSIHVAEKDSGRELRPRGITHDSRHAAYDIVAYYRGNQPLLLGTIFIFKTWLNSFS</sequence>
<dbReference type="Gene3D" id="2.10.25.10">
    <property type="entry name" value="Laminin"/>
    <property type="match status" value="1"/>
</dbReference>
<dbReference type="Proteomes" id="UP001209878">
    <property type="component" value="Unassembled WGS sequence"/>
</dbReference>
<dbReference type="GO" id="GO:0005886">
    <property type="term" value="C:plasma membrane"/>
    <property type="evidence" value="ECO:0007669"/>
    <property type="project" value="TreeGrafter"/>
</dbReference>
<proteinExistence type="predicted"/>
<dbReference type="EMBL" id="JAODUO010000299">
    <property type="protein sequence ID" value="KAK2183702.1"/>
    <property type="molecule type" value="Genomic_DNA"/>
</dbReference>
<evidence type="ECO:0000313" key="3">
    <source>
        <dbReference type="Proteomes" id="UP001209878"/>
    </source>
</evidence>